<evidence type="ECO:0000313" key="3">
    <source>
        <dbReference type="Proteomes" id="UP001564760"/>
    </source>
</evidence>
<reference evidence="2 3" key="1">
    <citation type="submission" date="2024-08" db="EMBL/GenBank/DDBJ databases">
        <title>Mycobacterium servetensis sp. nov., a novel rapid-growing mycobacterial species recovered from a human patient in Zaragoza, Spain.</title>
        <authorList>
            <person name="Tristancho-Baro A.I."/>
            <person name="Buenestado-Serrano S."/>
            <person name="Garcia De Viedma D."/>
            <person name="Milagro-Beamonte A."/>
            <person name="Burillo N."/>
            <person name="Sanz S."/>
            <person name="Lopez-Calleja A.I."/>
            <person name="Penas-Utrilla D."/>
            <person name="Guardingo M."/>
            <person name="Garcia M.J."/>
            <person name="Vinuelas-Bayon J."/>
        </authorList>
    </citation>
    <scope>NUCLEOTIDE SEQUENCE [LARGE SCALE GENOMIC DNA]</scope>
    <source>
        <strain evidence="3">HUMS_12744610</strain>
    </source>
</reference>
<keyword evidence="3" id="KW-1185">Reference proteome</keyword>
<dbReference type="Proteomes" id="UP001564760">
    <property type="component" value="Unassembled WGS sequence"/>
</dbReference>
<comment type="caution">
    <text evidence="2">The sequence shown here is derived from an EMBL/GenBank/DDBJ whole genome shotgun (WGS) entry which is preliminary data.</text>
</comment>
<dbReference type="EMBL" id="JBGEDP010000001">
    <property type="protein sequence ID" value="MEY8017838.1"/>
    <property type="molecule type" value="Genomic_DNA"/>
</dbReference>
<gene>
    <name evidence="2" type="ORF">AB8998_24125</name>
</gene>
<evidence type="ECO:0000313" key="2">
    <source>
        <dbReference type="EMBL" id="MEY8017838.1"/>
    </source>
</evidence>
<dbReference type="InterPro" id="IPR007969">
    <property type="entry name" value="DUF732"/>
</dbReference>
<sequence>MATPTARADANDDAFLDALQAKNIHYPSPEAAIGGANEVCNELQRGESPSQVASAVMDNSPLDGYHAGYFVGASMRAYCPQYIS</sequence>
<dbReference type="Pfam" id="PF05305">
    <property type="entry name" value="DUF732"/>
    <property type="match status" value="1"/>
</dbReference>
<accession>A0ABV4C6L0</accession>
<feature type="domain" description="DUF732" evidence="1">
    <location>
        <begin position="11"/>
        <end position="81"/>
    </location>
</feature>
<protein>
    <submittedName>
        <fullName evidence="2">DUF732 domain-containing protein</fullName>
    </submittedName>
</protein>
<proteinExistence type="predicted"/>
<organism evidence="2 3">
    <name type="scientific">Mycobacterium servetii</name>
    <dbReference type="NCBI Taxonomy" id="3237418"/>
    <lineage>
        <taxon>Bacteria</taxon>
        <taxon>Bacillati</taxon>
        <taxon>Actinomycetota</taxon>
        <taxon>Actinomycetes</taxon>
        <taxon>Mycobacteriales</taxon>
        <taxon>Mycobacteriaceae</taxon>
        <taxon>Mycobacterium</taxon>
    </lineage>
</organism>
<dbReference type="RefSeq" id="WP_369741736.1">
    <property type="nucleotide sequence ID" value="NZ_JBGEDP010000001.1"/>
</dbReference>
<evidence type="ECO:0000259" key="1">
    <source>
        <dbReference type="Pfam" id="PF05305"/>
    </source>
</evidence>
<name>A0ABV4C6L0_9MYCO</name>